<dbReference type="EMBL" id="RBXO01000001">
    <property type="protein sequence ID" value="RKT57013.1"/>
    <property type="molecule type" value="Genomic_DNA"/>
</dbReference>
<dbReference type="RefSeq" id="WP_121008479.1">
    <property type="nucleotide sequence ID" value="NZ_RBXO01000001.1"/>
</dbReference>
<dbReference type="PANTHER" id="PTHR33884">
    <property type="entry name" value="UPF0410 PROTEIN YMGE"/>
    <property type="match status" value="1"/>
</dbReference>
<organism evidence="8 9">
    <name type="scientific">Saccharothrix australiensis</name>
    <dbReference type="NCBI Taxonomy" id="2072"/>
    <lineage>
        <taxon>Bacteria</taxon>
        <taxon>Bacillati</taxon>
        <taxon>Actinomycetota</taxon>
        <taxon>Actinomycetes</taxon>
        <taxon>Pseudonocardiales</taxon>
        <taxon>Pseudonocardiaceae</taxon>
        <taxon>Saccharothrix</taxon>
    </lineage>
</organism>
<feature type="transmembrane region" description="Helical" evidence="7">
    <location>
        <begin position="58"/>
        <end position="81"/>
    </location>
</feature>
<keyword evidence="9" id="KW-1185">Reference proteome</keyword>
<accession>A0A495W8N2</accession>
<protein>
    <submittedName>
        <fullName evidence="8">Putative membrane protein YeaQ/YmgE (Transglycosylase-associated protein family)</fullName>
    </submittedName>
</protein>
<comment type="subcellular location">
    <subcellularLocation>
        <location evidence="1">Cell membrane</location>
        <topology evidence="1">Multi-pass membrane protein</topology>
    </subcellularLocation>
</comment>
<evidence type="ECO:0000256" key="7">
    <source>
        <dbReference type="SAM" id="Phobius"/>
    </source>
</evidence>
<keyword evidence="3" id="KW-1003">Cell membrane</keyword>
<dbReference type="Pfam" id="PF04226">
    <property type="entry name" value="Transgly_assoc"/>
    <property type="match status" value="1"/>
</dbReference>
<dbReference type="GO" id="GO:0005886">
    <property type="term" value="C:plasma membrane"/>
    <property type="evidence" value="ECO:0007669"/>
    <property type="project" value="UniProtKB-SubCell"/>
</dbReference>
<proteinExistence type="inferred from homology"/>
<comment type="caution">
    <text evidence="8">The sequence shown here is derived from an EMBL/GenBank/DDBJ whole genome shotgun (WGS) entry which is preliminary data.</text>
</comment>
<evidence type="ECO:0000256" key="4">
    <source>
        <dbReference type="ARBA" id="ARBA00022692"/>
    </source>
</evidence>
<sequence>MGILGWIVLGLIAGAIAKAIMPGRDPGGIIITMLLGIVGAIVGGFVGKAIFGTDINTFFSLSTWLLAILGSLIVLGIYRLVTGNRARA</sequence>
<comment type="similarity">
    <text evidence="2">Belongs to the UPF0410 family.</text>
</comment>
<evidence type="ECO:0000256" key="3">
    <source>
        <dbReference type="ARBA" id="ARBA00022475"/>
    </source>
</evidence>
<feature type="transmembrane region" description="Helical" evidence="7">
    <location>
        <begin position="29"/>
        <end position="51"/>
    </location>
</feature>
<evidence type="ECO:0000313" key="9">
    <source>
        <dbReference type="Proteomes" id="UP000282084"/>
    </source>
</evidence>
<keyword evidence="6 7" id="KW-0472">Membrane</keyword>
<dbReference type="AlphaFoldDB" id="A0A495W8N2"/>
<dbReference type="PANTHER" id="PTHR33884:SF3">
    <property type="entry name" value="UPF0410 PROTEIN YMGE"/>
    <property type="match status" value="1"/>
</dbReference>
<evidence type="ECO:0000256" key="2">
    <source>
        <dbReference type="ARBA" id="ARBA00011006"/>
    </source>
</evidence>
<evidence type="ECO:0000256" key="5">
    <source>
        <dbReference type="ARBA" id="ARBA00022989"/>
    </source>
</evidence>
<evidence type="ECO:0000256" key="1">
    <source>
        <dbReference type="ARBA" id="ARBA00004651"/>
    </source>
</evidence>
<keyword evidence="5 7" id="KW-1133">Transmembrane helix</keyword>
<name>A0A495W8N2_9PSEU</name>
<gene>
    <name evidence="8" type="ORF">C8E97_5727</name>
</gene>
<evidence type="ECO:0000256" key="6">
    <source>
        <dbReference type="ARBA" id="ARBA00023136"/>
    </source>
</evidence>
<keyword evidence="4 7" id="KW-0812">Transmembrane</keyword>
<dbReference type="InterPro" id="IPR007341">
    <property type="entry name" value="Transgly_assoc"/>
</dbReference>
<evidence type="ECO:0000313" key="8">
    <source>
        <dbReference type="EMBL" id="RKT57013.1"/>
    </source>
</evidence>
<reference evidence="8 9" key="1">
    <citation type="submission" date="2018-10" db="EMBL/GenBank/DDBJ databases">
        <title>Sequencing the genomes of 1000 actinobacteria strains.</title>
        <authorList>
            <person name="Klenk H.-P."/>
        </authorList>
    </citation>
    <scope>NUCLEOTIDE SEQUENCE [LARGE SCALE GENOMIC DNA]</scope>
    <source>
        <strain evidence="8 9">DSM 43800</strain>
    </source>
</reference>
<dbReference type="Proteomes" id="UP000282084">
    <property type="component" value="Unassembled WGS sequence"/>
</dbReference>
<dbReference type="OrthoDB" id="9811343at2"/>